<feature type="transmembrane region" description="Helical" evidence="2">
    <location>
        <begin position="161"/>
        <end position="179"/>
    </location>
</feature>
<feature type="compositionally biased region" description="Basic and acidic residues" evidence="1">
    <location>
        <begin position="15"/>
        <end position="25"/>
    </location>
</feature>
<evidence type="ECO:0008006" key="5">
    <source>
        <dbReference type="Google" id="ProtNLM"/>
    </source>
</evidence>
<dbReference type="Proteomes" id="UP001209570">
    <property type="component" value="Unassembled WGS sequence"/>
</dbReference>
<name>A0AAD5LXS3_PYTIN</name>
<evidence type="ECO:0000313" key="4">
    <source>
        <dbReference type="Proteomes" id="UP001209570"/>
    </source>
</evidence>
<proteinExistence type="predicted"/>
<keyword evidence="2" id="KW-1133">Transmembrane helix</keyword>
<evidence type="ECO:0000313" key="3">
    <source>
        <dbReference type="EMBL" id="KAJ0396896.1"/>
    </source>
</evidence>
<evidence type="ECO:0000256" key="2">
    <source>
        <dbReference type="SAM" id="Phobius"/>
    </source>
</evidence>
<gene>
    <name evidence="3" type="ORF">P43SY_000162</name>
</gene>
<dbReference type="PANTHER" id="PTHR31134">
    <property type="entry name" value="TRANSMEMBRANE PROTEIN 128"/>
    <property type="match status" value="1"/>
</dbReference>
<dbReference type="AlphaFoldDB" id="A0AAD5LXS3"/>
<sequence length="205" mass="24133">MMDMQEIKERKPHNAHQEPSDRQHEEEVDPEVPVSTPLMASGAAARRQRSSLEVGIKFVTDRFWPTVFFTVAAVGLYEARFVQRVLYSDHANRLFVNLFIFCASMVMLFGSYIELYRNFFLGEKVTYEKAKTSTHGMLLFMFLAGVCFCIGMWPVWHWLTLPYLFMWFWGVIVQIVVIFPVQLQRVIFMVAYLWFMHSYLSLFVV</sequence>
<keyword evidence="2" id="KW-0472">Membrane</keyword>
<feature type="transmembrane region" description="Helical" evidence="2">
    <location>
        <begin position="136"/>
        <end position="155"/>
    </location>
</feature>
<dbReference type="EMBL" id="JAKCXM010000275">
    <property type="protein sequence ID" value="KAJ0396896.1"/>
    <property type="molecule type" value="Genomic_DNA"/>
</dbReference>
<evidence type="ECO:0000256" key="1">
    <source>
        <dbReference type="SAM" id="MobiDB-lite"/>
    </source>
</evidence>
<dbReference type="Pfam" id="PF20479">
    <property type="entry name" value="TMEM128"/>
    <property type="match status" value="1"/>
</dbReference>
<organism evidence="3 4">
    <name type="scientific">Pythium insidiosum</name>
    <name type="common">Pythiosis disease agent</name>
    <dbReference type="NCBI Taxonomy" id="114742"/>
    <lineage>
        <taxon>Eukaryota</taxon>
        <taxon>Sar</taxon>
        <taxon>Stramenopiles</taxon>
        <taxon>Oomycota</taxon>
        <taxon>Peronosporomycetes</taxon>
        <taxon>Pythiales</taxon>
        <taxon>Pythiaceae</taxon>
        <taxon>Pythium</taxon>
    </lineage>
</organism>
<comment type="caution">
    <text evidence="3">The sequence shown here is derived from an EMBL/GenBank/DDBJ whole genome shotgun (WGS) entry which is preliminary data.</text>
</comment>
<dbReference type="PANTHER" id="PTHR31134:SF1">
    <property type="entry name" value="TRANSMEMBRANE PROTEIN 128"/>
    <property type="match status" value="1"/>
</dbReference>
<feature type="transmembrane region" description="Helical" evidence="2">
    <location>
        <begin position="94"/>
        <end position="115"/>
    </location>
</feature>
<protein>
    <recommendedName>
        <fullName evidence="5">Transmembrane protein</fullName>
    </recommendedName>
</protein>
<keyword evidence="4" id="KW-1185">Reference proteome</keyword>
<accession>A0AAD5LXS3</accession>
<feature type="region of interest" description="Disordered" evidence="1">
    <location>
        <begin position="1"/>
        <end position="33"/>
    </location>
</feature>
<dbReference type="InterPro" id="IPR033579">
    <property type="entry name" value="TMEM128"/>
</dbReference>
<keyword evidence="2" id="KW-0812">Transmembrane</keyword>
<reference evidence="3" key="1">
    <citation type="submission" date="2021-12" db="EMBL/GenBank/DDBJ databases">
        <title>Prjna785345.</title>
        <authorList>
            <person name="Rujirawat T."/>
            <person name="Krajaejun T."/>
        </authorList>
    </citation>
    <scope>NUCLEOTIDE SEQUENCE</scope>
    <source>
        <strain evidence="3">Pi057C3</strain>
    </source>
</reference>